<evidence type="ECO:0000256" key="1">
    <source>
        <dbReference type="ARBA" id="ARBA00004173"/>
    </source>
</evidence>
<protein>
    <recommendedName>
        <fullName evidence="7">Large ribosomal subunit protein mL53</fullName>
    </recommendedName>
    <alternativeName>
        <fullName evidence="8">39S ribosomal protein L53, mitochondrial</fullName>
    </alternativeName>
</protein>
<dbReference type="AlphaFoldDB" id="A0A1U8AXI1"/>
<dbReference type="InterPro" id="IPR019716">
    <property type="entry name" value="Ribosomal_mL53"/>
</dbReference>
<evidence type="ECO:0000256" key="4">
    <source>
        <dbReference type="ARBA" id="ARBA00022980"/>
    </source>
</evidence>
<proteinExistence type="inferred from homology"/>
<dbReference type="Proteomes" id="UP000189703">
    <property type="component" value="Unplaced"/>
</dbReference>
<evidence type="ECO:0000256" key="2">
    <source>
        <dbReference type="ARBA" id="ARBA00005557"/>
    </source>
</evidence>
<gene>
    <name evidence="11" type="primary">LOC104607480</name>
</gene>
<evidence type="ECO:0000256" key="5">
    <source>
        <dbReference type="ARBA" id="ARBA00023128"/>
    </source>
</evidence>
<dbReference type="InterPro" id="IPR052473">
    <property type="entry name" value="mtLSU_mL53"/>
</dbReference>
<dbReference type="PANTHER" id="PTHR33618">
    <property type="entry name" value="39S RIBOSOMAL PROTEIN L53, MITOCHONDRIAL"/>
    <property type="match status" value="1"/>
</dbReference>
<reference evidence="11" key="1">
    <citation type="submission" date="2025-08" db="UniProtKB">
        <authorList>
            <consortium name="RefSeq"/>
        </authorList>
    </citation>
    <scope>IDENTIFICATION</scope>
</reference>
<accession>A0A1U8AXI1</accession>
<organism evidence="10 11">
    <name type="scientific">Nelumbo nucifera</name>
    <name type="common">Sacred lotus</name>
    <dbReference type="NCBI Taxonomy" id="4432"/>
    <lineage>
        <taxon>Eukaryota</taxon>
        <taxon>Viridiplantae</taxon>
        <taxon>Streptophyta</taxon>
        <taxon>Embryophyta</taxon>
        <taxon>Tracheophyta</taxon>
        <taxon>Spermatophyta</taxon>
        <taxon>Magnoliopsida</taxon>
        <taxon>Proteales</taxon>
        <taxon>Nelumbonaceae</taxon>
        <taxon>Nelumbo</taxon>
    </lineage>
</organism>
<evidence type="ECO:0000256" key="9">
    <source>
        <dbReference type="SAM" id="MobiDB-lite"/>
    </source>
</evidence>
<dbReference type="RefSeq" id="XP_010271419.1">
    <property type="nucleotide sequence ID" value="XM_010273117.2"/>
</dbReference>
<dbReference type="Gene3D" id="3.40.30.10">
    <property type="entry name" value="Glutaredoxin"/>
    <property type="match status" value="1"/>
</dbReference>
<feature type="compositionally biased region" description="Basic and acidic residues" evidence="9">
    <location>
        <begin position="59"/>
        <end position="72"/>
    </location>
</feature>
<dbReference type="OrthoDB" id="2012048at2759"/>
<comment type="similarity">
    <text evidence="2">Belongs to the mitochondrion-specific ribosomal protein mL53 family.</text>
</comment>
<evidence type="ECO:0000313" key="11">
    <source>
        <dbReference type="RefSeq" id="XP_010271419.1"/>
    </source>
</evidence>
<evidence type="ECO:0000256" key="8">
    <source>
        <dbReference type="ARBA" id="ARBA00042721"/>
    </source>
</evidence>
<dbReference type="GeneID" id="104607480"/>
<dbReference type="KEGG" id="nnu:104607480"/>
<keyword evidence="5" id="KW-0496">Mitochondrion</keyword>
<keyword evidence="10" id="KW-1185">Reference proteome</keyword>
<evidence type="ECO:0000256" key="3">
    <source>
        <dbReference type="ARBA" id="ARBA00022946"/>
    </source>
</evidence>
<dbReference type="GO" id="GO:0005762">
    <property type="term" value="C:mitochondrial large ribosomal subunit"/>
    <property type="evidence" value="ECO:0000318"/>
    <property type="project" value="GO_Central"/>
</dbReference>
<comment type="subcellular location">
    <subcellularLocation>
        <location evidence="1">Mitochondrion</location>
    </subcellularLocation>
</comment>
<keyword evidence="6" id="KW-0687">Ribonucleoprotein</keyword>
<evidence type="ECO:0000313" key="10">
    <source>
        <dbReference type="Proteomes" id="UP000189703"/>
    </source>
</evidence>
<keyword evidence="4" id="KW-0689">Ribosomal protein</keyword>
<dbReference type="Pfam" id="PF10780">
    <property type="entry name" value="MRP_L53"/>
    <property type="match status" value="1"/>
</dbReference>
<dbReference type="InParanoid" id="A0A1U8AXI1"/>
<feature type="region of interest" description="Disordered" evidence="9">
    <location>
        <begin position="50"/>
        <end position="72"/>
    </location>
</feature>
<evidence type="ECO:0000256" key="6">
    <source>
        <dbReference type="ARBA" id="ARBA00023274"/>
    </source>
</evidence>
<dbReference type="PANTHER" id="PTHR33618:SF1">
    <property type="entry name" value="LARGE RIBOSOMAL SUBUNIT PROTEIN ML53"/>
    <property type="match status" value="1"/>
</dbReference>
<dbReference type="STRING" id="4432.A0A1U8AXI1"/>
<keyword evidence="3" id="KW-0809">Transit peptide</keyword>
<name>A0A1U8AXI1_NELNU</name>
<evidence type="ECO:0000256" key="7">
    <source>
        <dbReference type="ARBA" id="ARBA00035180"/>
    </source>
</evidence>
<sequence>MEFLAQCNVRKAKESNRPACQLVVKRRTDDHPPQITVKFVNGTGEVFNATSTSGQSIRTMHDTGEGATPRDRTNVLRGWCGLACLRPRRGAPLACPWHQAKESRRENPVTLP</sequence>